<keyword evidence="2" id="KW-1185">Reference proteome</keyword>
<dbReference type="AlphaFoldDB" id="A0A380MQK0"/>
<protein>
    <submittedName>
        <fullName evidence="1">Uncharacterized protein</fullName>
    </submittedName>
</protein>
<proteinExistence type="predicted"/>
<gene>
    <name evidence="1" type="ORF">NCTC13337_00607</name>
</gene>
<dbReference type="Proteomes" id="UP000254601">
    <property type="component" value="Unassembled WGS sequence"/>
</dbReference>
<name>A0A380MQK0_9GAMM</name>
<reference evidence="1 2" key="1">
    <citation type="submission" date="2018-06" db="EMBL/GenBank/DDBJ databases">
        <authorList>
            <consortium name="Pathogen Informatics"/>
            <person name="Doyle S."/>
        </authorList>
    </citation>
    <scope>NUCLEOTIDE SEQUENCE [LARGE SCALE GENOMIC DNA]</scope>
    <source>
        <strain evidence="1 2">NCTC13337</strain>
    </source>
</reference>
<evidence type="ECO:0000313" key="2">
    <source>
        <dbReference type="Proteomes" id="UP000254601"/>
    </source>
</evidence>
<accession>A0A380MQK0</accession>
<dbReference type="OrthoDB" id="9988447at2"/>
<organism evidence="1 2">
    <name type="scientific">Suttonella ornithocola</name>
    <dbReference type="NCBI Taxonomy" id="279832"/>
    <lineage>
        <taxon>Bacteria</taxon>
        <taxon>Pseudomonadati</taxon>
        <taxon>Pseudomonadota</taxon>
        <taxon>Gammaproteobacteria</taxon>
        <taxon>Cardiobacteriales</taxon>
        <taxon>Cardiobacteriaceae</taxon>
        <taxon>Suttonella</taxon>
    </lineage>
</organism>
<sequence>MKKILSLLLIIFCLISAIGGYYYANKRPTLFLPAETDLSDPTRYAFLTEKDQAAALVTDIQKHQTFGRLALAAPAENIQIEPKTATLYYSNGTYLYAQNLKTGERQQQTLANPITHLTLSNSGLVVATNHSDLFILNEKTLKTIEHYSIQGKIITLHNRPLSNDWLAVTDDPPALIHPESQTINSIPLTNYEHIGATALSPDGNFLALPAIRTDNTPLAVIWSIHEDKPLVELPLSAAPLRPFIDNRSQSIYFVDKNGEGLKINTETFHAKSFKSLPNAQEIAIGYLETRLLIRGEDHIEILDTDNLNVLQQFDIPKTSGLFITGDSKNALISQKEHNTLTTIALKNGGISEILLPETLTPTHLFMGASNTLCH</sequence>
<dbReference type="SUPFAM" id="SSF69322">
    <property type="entry name" value="Tricorn protease domain 2"/>
    <property type="match status" value="1"/>
</dbReference>
<evidence type="ECO:0000313" key="1">
    <source>
        <dbReference type="EMBL" id="SUO94183.1"/>
    </source>
</evidence>
<dbReference type="EMBL" id="UHIC01000001">
    <property type="protein sequence ID" value="SUO94183.1"/>
    <property type="molecule type" value="Genomic_DNA"/>
</dbReference>
<dbReference type="RefSeq" id="WP_072576813.1">
    <property type="nucleotide sequence ID" value="NZ_LWHB01000104.1"/>
</dbReference>